<dbReference type="VEuPathDB" id="CryptoDB:Vbra_8919"/>
<feature type="region of interest" description="Disordered" evidence="1">
    <location>
        <begin position="125"/>
        <end position="177"/>
    </location>
</feature>
<dbReference type="Proteomes" id="UP000041254">
    <property type="component" value="Unassembled WGS sequence"/>
</dbReference>
<gene>
    <name evidence="2" type="ORF">Vbra_8919</name>
</gene>
<organism evidence="2 3">
    <name type="scientific">Vitrella brassicaformis (strain CCMP3155)</name>
    <dbReference type="NCBI Taxonomy" id="1169540"/>
    <lineage>
        <taxon>Eukaryota</taxon>
        <taxon>Sar</taxon>
        <taxon>Alveolata</taxon>
        <taxon>Colpodellida</taxon>
        <taxon>Vitrellaceae</taxon>
        <taxon>Vitrella</taxon>
    </lineage>
</organism>
<accession>A0A0G4FAA7</accession>
<evidence type="ECO:0000313" key="3">
    <source>
        <dbReference type="Proteomes" id="UP000041254"/>
    </source>
</evidence>
<dbReference type="EMBL" id="CDMY01000397">
    <property type="protein sequence ID" value="CEM09913.1"/>
    <property type="molecule type" value="Genomic_DNA"/>
</dbReference>
<dbReference type="AlphaFoldDB" id="A0A0G4FAA7"/>
<name>A0A0G4FAA7_VITBC</name>
<evidence type="ECO:0000313" key="2">
    <source>
        <dbReference type="EMBL" id="CEM09913.1"/>
    </source>
</evidence>
<reference evidence="2 3" key="1">
    <citation type="submission" date="2014-11" db="EMBL/GenBank/DDBJ databases">
        <authorList>
            <person name="Zhu J."/>
            <person name="Qi W."/>
            <person name="Song R."/>
        </authorList>
    </citation>
    <scope>NUCLEOTIDE SEQUENCE [LARGE SCALE GENOMIC DNA]</scope>
</reference>
<proteinExistence type="predicted"/>
<feature type="compositionally biased region" description="Low complexity" evidence="1">
    <location>
        <begin position="1"/>
        <end position="51"/>
    </location>
</feature>
<dbReference type="InParanoid" id="A0A0G4FAA7"/>
<sequence>MQAHASPMSATAAAAASASEASAQATSAAAAAAAAAVGSAPLAQQPPADAPSRTHDSRPHSVGCRLISRPDGVALSIAAAASSAASGAAPAVEQTTPGMVLAGLLGSQEHQPQLQIEEGTVDRPVSGLTHLPVSSPPLPAAQPPSLHEAFPPPPPAASSAAASASVSPSASPSPAVAERARDVLPPAGGILAEDRDIGGPAAAAAAAWEGLSSGMDFLLEAADPPGDSLEAALYQMEHMIEGIIRCCGPPQMAKTHSR</sequence>
<feature type="compositionally biased region" description="Low complexity" evidence="1">
    <location>
        <begin position="157"/>
        <end position="177"/>
    </location>
</feature>
<feature type="region of interest" description="Disordered" evidence="1">
    <location>
        <begin position="1"/>
        <end position="65"/>
    </location>
</feature>
<evidence type="ECO:0000256" key="1">
    <source>
        <dbReference type="SAM" id="MobiDB-lite"/>
    </source>
</evidence>
<protein>
    <submittedName>
        <fullName evidence="2">Uncharacterized protein</fullName>
    </submittedName>
</protein>
<keyword evidence="3" id="KW-1185">Reference proteome</keyword>